<reference evidence="4" key="1">
    <citation type="journal article" date="2019" name="Int. J. Syst. Evol. Microbiol.">
        <title>The Global Catalogue of Microorganisms (GCM) 10K type strain sequencing project: providing services to taxonomists for standard genome sequencing and annotation.</title>
        <authorList>
            <consortium name="The Broad Institute Genomics Platform"/>
            <consortium name="The Broad Institute Genome Sequencing Center for Infectious Disease"/>
            <person name="Wu L."/>
            <person name="Ma J."/>
        </authorList>
    </citation>
    <scope>NUCLEOTIDE SEQUENCE [LARGE SCALE GENOMIC DNA]</scope>
    <source>
        <strain evidence="4">KCTC 33575</strain>
    </source>
</reference>
<keyword evidence="1" id="KW-0238">DNA-binding</keyword>
<dbReference type="Pfam" id="PF01381">
    <property type="entry name" value="HTH_3"/>
    <property type="match status" value="1"/>
</dbReference>
<comment type="caution">
    <text evidence="3">The sequence shown here is derived from an EMBL/GenBank/DDBJ whole genome shotgun (WGS) entry which is preliminary data.</text>
</comment>
<protein>
    <submittedName>
        <fullName evidence="3">Helix-turn-helix domain-containing protein</fullName>
    </submittedName>
</protein>
<organism evidence="3 4">
    <name type="scientific">Corticicoccus populi</name>
    <dbReference type="NCBI Taxonomy" id="1812821"/>
    <lineage>
        <taxon>Bacteria</taxon>
        <taxon>Bacillati</taxon>
        <taxon>Bacillota</taxon>
        <taxon>Bacilli</taxon>
        <taxon>Bacillales</taxon>
        <taxon>Staphylococcaceae</taxon>
        <taxon>Corticicoccus</taxon>
    </lineage>
</organism>
<gene>
    <name evidence="3" type="ORF">ACFSX4_11085</name>
</gene>
<dbReference type="PANTHER" id="PTHR46558:SF11">
    <property type="entry name" value="HTH-TYPE TRANSCRIPTIONAL REGULATOR XRE"/>
    <property type="match status" value="1"/>
</dbReference>
<feature type="domain" description="HTH cro/C1-type" evidence="2">
    <location>
        <begin position="14"/>
        <end position="64"/>
    </location>
</feature>
<accession>A0ABW5WXE4</accession>
<dbReference type="CDD" id="cd00093">
    <property type="entry name" value="HTH_XRE"/>
    <property type="match status" value="1"/>
</dbReference>
<evidence type="ECO:0000259" key="2">
    <source>
        <dbReference type="PROSITE" id="PS50943"/>
    </source>
</evidence>
<dbReference type="SMART" id="SM00530">
    <property type="entry name" value="HTH_XRE"/>
    <property type="match status" value="1"/>
</dbReference>
<dbReference type="PROSITE" id="PS50943">
    <property type="entry name" value="HTH_CROC1"/>
    <property type="match status" value="1"/>
</dbReference>
<evidence type="ECO:0000313" key="3">
    <source>
        <dbReference type="EMBL" id="MFD2831007.1"/>
    </source>
</evidence>
<dbReference type="RefSeq" id="WP_377774580.1">
    <property type="nucleotide sequence ID" value="NZ_JBHUOQ010000004.1"/>
</dbReference>
<dbReference type="Proteomes" id="UP001597519">
    <property type="component" value="Unassembled WGS sequence"/>
</dbReference>
<proteinExistence type="predicted"/>
<dbReference type="InterPro" id="IPR010982">
    <property type="entry name" value="Lambda_DNA-bd_dom_sf"/>
</dbReference>
<sequence>MNQMNIRENILENRKRLNFTQQNLAEFLNISKAAVSKWEQGHSVPDIQYVGEMAVLFDISVDELIGFSPDLSKEQIKTIFHSLSASFSRENYDDVLQEVKRYGKRYYNCYPFLATLINLLVNHVNLAETPEETLELTETFIDRVMTHTDSAKLKEQMMFYRAAMLITHGQPGEVIPLLKDYTEPRMPINSVLAQSYLMTGVPGKAKEVLQAEVYESMVFIMSDMTMMMYSDLYNDLEAVIERGTALDEAFKLKALHPSSTLNFYLVAAMKMSGDKERCLFYLNEFLECVKHLADAYYLHGDEFFSDIDDWLNNLDIGNNAPVSLMNAKKQLIHSVTDNEVFRDYKEDIAFKNIVHTLKTTLEEK</sequence>
<dbReference type="PANTHER" id="PTHR46558">
    <property type="entry name" value="TRACRIPTIONAL REGULATORY PROTEIN-RELATED-RELATED"/>
    <property type="match status" value="1"/>
</dbReference>
<keyword evidence="4" id="KW-1185">Reference proteome</keyword>
<dbReference type="SUPFAM" id="SSF47413">
    <property type="entry name" value="lambda repressor-like DNA-binding domains"/>
    <property type="match status" value="1"/>
</dbReference>
<evidence type="ECO:0000313" key="4">
    <source>
        <dbReference type="Proteomes" id="UP001597519"/>
    </source>
</evidence>
<evidence type="ECO:0000256" key="1">
    <source>
        <dbReference type="ARBA" id="ARBA00023125"/>
    </source>
</evidence>
<dbReference type="Gene3D" id="1.10.260.40">
    <property type="entry name" value="lambda repressor-like DNA-binding domains"/>
    <property type="match status" value="1"/>
</dbReference>
<dbReference type="InterPro" id="IPR001387">
    <property type="entry name" value="Cro/C1-type_HTH"/>
</dbReference>
<dbReference type="EMBL" id="JBHUOQ010000004">
    <property type="protein sequence ID" value="MFD2831007.1"/>
    <property type="molecule type" value="Genomic_DNA"/>
</dbReference>
<name>A0ABW5WXE4_9STAP</name>